<dbReference type="AlphaFoldDB" id="A0A4P6K5I2"/>
<reference evidence="2 3" key="1">
    <citation type="submission" date="2019-01" db="EMBL/GenBank/DDBJ databases">
        <title>Ktedonosporobacter rubrisoli SCAWS-G2.</title>
        <authorList>
            <person name="Huang Y."/>
            <person name="Yan B."/>
        </authorList>
    </citation>
    <scope>NUCLEOTIDE SEQUENCE [LARGE SCALE GENOMIC DNA]</scope>
    <source>
        <strain evidence="2 3">SCAWS-G2</strain>
    </source>
</reference>
<dbReference type="SUPFAM" id="SSF54909">
    <property type="entry name" value="Dimeric alpha+beta barrel"/>
    <property type="match status" value="1"/>
</dbReference>
<dbReference type="OrthoDB" id="9808719at2"/>
<dbReference type="EMBL" id="CP035758">
    <property type="protein sequence ID" value="QBD83618.1"/>
    <property type="molecule type" value="Genomic_DNA"/>
</dbReference>
<accession>A0A4P6K5I2</accession>
<organism evidence="2 3">
    <name type="scientific">Ktedonosporobacter rubrisoli</name>
    <dbReference type="NCBI Taxonomy" id="2509675"/>
    <lineage>
        <taxon>Bacteria</taxon>
        <taxon>Bacillati</taxon>
        <taxon>Chloroflexota</taxon>
        <taxon>Ktedonobacteria</taxon>
        <taxon>Ktedonobacterales</taxon>
        <taxon>Ktedonosporobacteraceae</taxon>
        <taxon>Ktedonosporobacter</taxon>
    </lineage>
</organism>
<dbReference type="InterPro" id="IPR011008">
    <property type="entry name" value="Dimeric_a/b-barrel"/>
</dbReference>
<keyword evidence="3" id="KW-1185">Reference proteome</keyword>
<dbReference type="Pfam" id="PF11695">
    <property type="entry name" value="DUF3291"/>
    <property type="match status" value="1"/>
</dbReference>
<gene>
    <name evidence="2" type="ORF">EPA93_28530</name>
</gene>
<dbReference type="InterPro" id="IPR021708">
    <property type="entry name" value="DUF3291"/>
</dbReference>
<protein>
    <submittedName>
        <fullName evidence="2">DUF3291 domain-containing protein</fullName>
    </submittedName>
</protein>
<evidence type="ECO:0000259" key="1">
    <source>
        <dbReference type="Pfam" id="PF11695"/>
    </source>
</evidence>
<evidence type="ECO:0000313" key="2">
    <source>
        <dbReference type="EMBL" id="QBD83618.1"/>
    </source>
</evidence>
<sequence>MYWLAQVNIGRMLAPLSDPVMAGFVAKLDEINTLADNSEGFIWRLQTPEGNATSLRHFEDELILVNLSVWTDLATYANFVYKSQHRQLIQQRRQWFQKFEGPYTAIWWIPREHTPDVKEAKERLEHLRIHGETPYAFTFKKTFPAPAESDNISSPLIVKG</sequence>
<name>A0A4P6K5I2_KTERU</name>
<evidence type="ECO:0000313" key="3">
    <source>
        <dbReference type="Proteomes" id="UP000290365"/>
    </source>
</evidence>
<feature type="domain" description="DUF3291" evidence="1">
    <location>
        <begin position="4"/>
        <end position="141"/>
    </location>
</feature>
<proteinExistence type="predicted"/>
<dbReference type="Proteomes" id="UP000290365">
    <property type="component" value="Chromosome"/>
</dbReference>
<dbReference type="KEGG" id="kbs:EPA93_28530"/>